<evidence type="ECO:0000256" key="6">
    <source>
        <dbReference type="ARBA" id="ARBA00022741"/>
    </source>
</evidence>
<comment type="function">
    <text evidence="12 14">Catalyzes the attachment of alanine to tRNA(Ala) in a two-step reaction: alanine is first activated by ATP to form Ala-AMP and then transferred to the acceptor end of tRNA(Ala). Also edits incorrectly charged Ser-tRNA(Ala) and Gly-tRNA(Ala) via its editing domain.</text>
</comment>
<keyword evidence="9 14" id="KW-0694">RNA-binding</keyword>
<dbReference type="InterPro" id="IPR045864">
    <property type="entry name" value="aa-tRNA-synth_II/BPL/LPL"/>
</dbReference>
<keyword evidence="3 14" id="KW-0820">tRNA-binding</keyword>
<dbReference type="GO" id="GO:0002161">
    <property type="term" value="F:aminoacyl-tRNA deacylase activity"/>
    <property type="evidence" value="ECO:0007669"/>
    <property type="project" value="TreeGrafter"/>
</dbReference>
<evidence type="ECO:0000259" key="15">
    <source>
        <dbReference type="PROSITE" id="PS50860"/>
    </source>
</evidence>
<dbReference type="GO" id="GO:0006419">
    <property type="term" value="P:alanyl-tRNA aminoacylation"/>
    <property type="evidence" value="ECO:0007669"/>
    <property type="project" value="UniProtKB-UniRule"/>
</dbReference>
<dbReference type="GO" id="GO:0008270">
    <property type="term" value="F:zinc ion binding"/>
    <property type="evidence" value="ECO:0007669"/>
    <property type="project" value="UniProtKB-UniRule"/>
</dbReference>
<dbReference type="InterPro" id="IPR018162">
    <property type="entry name" value="Ala-tRNA-ligase_IIc_anticod-bd"/>
</dbReference>
<dbReference type="FunFam" id="3.30.54.20:FF:000001">
    <property type="entry name" value="Alanine--tRNA ligase"/>
    <property type="match status" value="1"/>
</dbReference>
<evidence type="ECO:0000256" key="11">
    <source>
        <dbReference type="ARBA" id="ARBA00023146"/>
    </source>
</evidence>
<name>A0A858BV17_9FIRM</name>
<evidence type="ECO:0000256" key="9">
    <source>
        <dbReference type="ARBA" id="ARBA00022884"/>
    </source>
</evidence>
<dbReference type="GO" id="GO:0005524">
    <property type="term" value="F:ATP binding"/>
    <property type="evidence" value="ECO:0007669"/>
    <property type="project" value="UniProtKB-UniRule"/>
</dbReference>
<evidence type="ECO:0000313" key="16">
    <source>
        <dbReference type="EMBL" id="QIB69437.1"/>
    </source>
</evidence>
<feature type="binding site" evidence="14">
    <location>
        <position position="671"/>
    </location>
    <ligand>
        <name>Zn(2+)</name>
        <dbReference type="ChEBI" id="CHEBI:29105"/>
    </ligand>
</feature>
<dbReference type="InterPro" id="IPR002318">
    <property type="entry name" value="Ala-tRNA-lgiase_IIc"/>
</dbReference>
<dbReference type="NCBIfam" id="TIGR00344">
    <property type="entry name" value="alaS"/>
    <property type="match status" value="1"/>
</dbReference>
<dbReference type="Pfam" id="PF07973">
    <property type="entry name" value="tRNA_SAD"/>
    <property type="match status" value="1"/>
</dbReference>
<dbReference type="CDD" id="cd00673">
    <property type="entry name" value="AlaRS_core"/>
    <property type="match status" value="1"/>
</dbReference>
<dbReference type="PANTHER" id="PTHR11777">
    <property type="entry name" value="ALANYL-TRNA SYNTHETASE"/>
    <property type="match status" value="1"/>
</dbReference>
<dbReference type="InterPro" id="IPR003156">
    <property type="entry name" value="DHHA1_dom"/>
</dbReference>
<dbReference type="GO" id="GO:0004813">
    <property type="term" value="F:alanine-tRNA ligase activity"/>
    <property type="evidence" value="ECO:0007669"/>
    <property type="project" value="UniProtKB-UniRule"/>
</dbReference>
<dbReference type="SUPFAM" id="SSF55681">
    <property type="entry name" value="Class II aaRS and biotin synthetases"/>
    <property type="match status" value="1"/>
</dbReference>
<keyword evidence="11 14" id="KW-0030">Aminoacyl-tRNA synthetase</keyword>
<comment type="similarity">
    <text evidence="2 14">Belongs to the class-II aminoacyl-tRNA synthetase family.</text>
</comment>
<keyword evidence="14" id="KW-0963">Cytoplasm</keyword>
<dbReference type="GO" id="GO:0140096">
    <property type="term" value="F:catalytic activity, acting on a protein"/>
    <property type="evidence" value="ECO:0007669"/>
    <property type="project" value="UniProtKB-ARBA"/>
</dbReference>
<evidence type="ECO:0000313" key="17">
    <source>
        <dbReference type="Proteomes" id="UP000466848"/>
    </source>
</evidence>
<dbReference type="GO" id="GO:0016740">
    <property type="term" value="F:transferase activity"/>
    <property type="evidence" value="ECO:0007669"/>
    <property type="project" value="UniProtKB-ARBA"/>
</dbReference>
<keyword evidence="17" id="KW-1185">Reference proteome</keyword>
<feature type="binding site" evidence="14">
    <location>
        <position position="565"/>
    </location>
    <ligand>
        <name>Zn(2+)</name>
        <dbReference type="ChEBI" id="CHEBI:29105"/>
    </ligand>
</feature>
<comment type="cofactor">
    <cofactor evidence="14">
        <name>Zn(2+)</name>
        <dbReference type="ChEBI" id="CHEBI:29105"/>
    </cofactor>
    <text evidence="14">Binds 1 zinc ion per subunit.</text>
</comment>
<dbReference type="InterPro" id="IPR009000">
    <property type="entry name" value="Transl_B-barrel_sf"/>
</dbReference>
<dbReference type="InterPro" id="IPR050058">
    <property type="entry name" value="Ala-tRNA_ligase"/>
</dbReference>
<dbReference type="Pfam" id="PF01411">
    <property type="entry name" value="tRNA-synt_2c"/>
    <property type="match status" value="1"/>
</dbReference>
<dbReference type="FunFam" id="3.30.980.10:FF:000004">
    <property type="entry name" value="Alanine--tRNA ligase, cytoplasmic"/>
    <property type="match status" value="1"/>
</dbReference>
<evidence type="ECO:0000256" key="4">
    <source>
        <dbReference type="ARBA" id="ARBA00022598"/>
    </source>
</evidence>
<dbReference type="SMART" id="SM00863">
    <property type="entry name" value="tRNA_SAD"/>
    <property type="match status" value="1"/>
</dbReference>
<keyword evidence="6 14" id="KW-0547">Nucleotide-binding</keyword>
<dbReference type="HAMAP" id="MF_00036_B">
    <property type="entry name" value="Ala_tRNA_synth_B"/>
    <property type="match status" value="1"/>
</dbReference>
<dbReference type="SUPFAM" id="SSF55186">
    <property type="entry name" value="ThrRS/AlaRS common domain"/>
    <property type="match status" value="1"/>
</dbReference>
<dbReference type="Gene3D" id="3.30.54.20">
    <property type="match status" value="1"/>
</dbReference>
<feature type="domain" description="Alanyl-transfer RNA synthetases family profile" evidence="15">
    <location>
        <begin position="4"/>
        <end position="710"/>
    </location>
</feature>
<comment type="subcellular location">
    <subcellularLocation>
        <location evidence="1 14">Cytoplasm</location>
    </subcellularLocation>
</comment>
<dbReference type="EC" id="6.1.1.7" evidence="14"/>
<dbReference type="InterPro" id="IPR018164">
    <property type="entry name" value="Ala-tRNA-synth_IIc_N"/>
</dbReference>
<evidence type="ECO:0000256" key="10">
    <source>
        <dbReference type="ARBA" id="ARBA00022917"/>
    </source>
</evidence>
<dbReference type="FunFam" id="2.40.30.130:FF:000001">
    <property type="entry name" value="Alanine--tRNA ligase"/>
    <property type="match status" value="1"/>
</dbReference>
<proteinExistence type="inferred from homology"/>
<comment type="catalytic activity">
    <reaction evidence="13 14">
        <text>tRNA(Ala) + L-alanine + ATP = L-alanyl-tRNA(Ala) + AMP + diphosphate</text>
        <dbReference type="Rhea" id="RHEA:12540"/>
        <dbReference type="Rhea" id="RHEA-COMP:9657"/>
        <dbReference type="Rhea" id="RHEA-COMP:9923"/>
        <dbReference type="ChEBI" id="CHEBI:30616"/>
        <dbReference type="ChEBI" id="CHEBI:33019"/>
        <dbReference type="ChEBI" id="CHEBI:57972"/>
        <dbReference type="ChEBI" id="CHEBI:78442"/>
        <dbReference type="ChEBI" id="CHEBI:78497"/>
        <dbReference type="ChEBI" id="CHEBI:456215"/>
        <dbReference type="EC" id="6.1.1.7"/>
    </reaction>
</comment>
<keyword evidence="4 14" id="KW-0436">Ligase</keyword>
<evidence type="ECO:0000256" key="14">
    <source>
        <dbReference type="HAMAP-Rule" id="MF_00036"/>
    </source>
</evidence>
<dbReference type="Gene3D" id="3.30.980.10">
    <property type="entry name" value="Threonyl-trna Synthetase, Chain A, domain 2"/>
    <property type="match status" value="1"/>
</dbReference>
<dbReference type="FunFam" id="3.10.310.40:FF:000001">
    <property type="entry name" value="Alanine--tRNA ligase"/>
    <property type="match status" value="1"/>
</dbReference>
<reference evidence="16 17" key="1">
    <citation type="submission" date="2020-02" db="EMBL/GenBank/DDBJ databases">
        <authorList>
            <person name="Kim Y.B."/>
            <person name="Roh S.W."/>
        </authorList>
    </citation>
    <scope>NUCLEOTIDE SEQUENCE [LARGE SCALE GENOMIC DNA]</scope>
    <source>
        <strain evidence="16 17">DSM 103574</strain>
    </source>
</reference>
<keyword evidence="10 14" id="KW-0648">Protein biosynthesis</keyword>
<evidence type="ECO:0000256" key="1">
    <source>
        <dbReference type="ARBA" id="ARBA00004496"/>
    </source>
</evidence>
<dbReference type="Gene3D" id="3.10.310.40">
    <property type="match status" value="1"/>
</dbReference>
<organism evidence="16 17">
    <name type="scientific">Aminipila butyrica</name>
    <dbReference type="NCBI Taxonomy" id="433296"/>
    <lineage>
        <taxon>Bacteria</taxon>
        <taxon>Bacillati</taxon>
        <taxon>Bacillota</taxon>
        <taxon>Clostridia</taxon>
        <taxon>Peptostreptococcales</taxon>
        <taxon>Anaerovoracaceae</taxon>
        <taxon>Aminipila</taxon>
    </lineage>
</organism>
<dbReference type="Pfam" id="PF02272">
    <property type="entry name" value="DHHA1"/>
    <property type="match status" value="1"/>
</dbReference>
<dbReference type="FunFam" id="3.30.930.10:FF:000004">
    <property type="entry name" value="Alanine--tRNA ligase"/>
    <property type="match status" value="1"/>
</dbReference>
<evidence type="ECO:0000256" key="3">
    <source>
        <dbReference type="ARBA" id="ARBA00022555"/>
    </source>
</evidence>
<dbReference type="PANTHER" id="PTHR11777:SF9">
    <property type="entry name" value="ALANINE--TRNA LIGASE, CYTOPLASMIC"/>
    <property type="match status" value="1"/>
</dbReference>
<dbReference type="GO" id="GO:0000049">
    <property type="term" value="F:tRNA binding"/>
    <property type="evidence" value="ECO:0007669"/>
    <property type="project" value="UniProtKB-KW"/>
</dbReference>
<dbReference type="SUPFAM" id="SSF101353">
    <property type="entry name" value="Putative anticodon-binding domain of alanyl-tRNA synthetase (AlaRS)"/>
    <property type="match status" value="1"/>
</dbReference>
<dbReference type="Gene3D" id="6.10.250.550">
    <property type="match status" value="1"/>
</dbReference>
<protein>
    <recommendedName>
        <fullName evidence="14">Alanine--tRNA ligase</fullName>
        <ecNumber evidence="14">6.1.1.7</ecNumber>
    </recommendedName>
    <alternativeName>
        <fullName evidence="14">Alanyl-tRNA synthetase</fullName>
        <shortName evidence="14">AlaRS</shortName>
    </alternativeName>
</protein>
<dbReference type="InterPro" id="IPR023033">
    <property type="entry name" value="Ala_tRNA_ligase_euk/bac"/>
</dbReference>
<dbReference type="KEGG" id="abut:Ami103574_08885"/>
<evidence type="ECO:0000256" key="7">
    <source>
        <dbReference type="ARBA" id="ARBA00022833"/>
    </source>
</evidence>
<dbReference type="AlphaFoldDB" id="A0A858BV17"/>
<feature type="binding site" evidence="14">
    <location>
        <position position="667"/>
    </location>
    <ligand>
        <name>Zn(2+)</name>
        <dbReference type="ChEBI" id="CHEBI:29105"/>
    </ligand>
</feature>
<sequence>MEKLGLNEIREAFQNFYVGKEHYKRKSFSLVPEKDKSLLLINSGMAPLKPYFAGLETPPSKRMTTCQKCIRTGDIDNVGLTARHGTFFEMLGSFSFGDYFKKESLIWGWEFITQVLHMPEDKLWATVYQDDDDAFDIWKNVIGLPEERIVRLGKEDNFWEIGTGPCGPCSEIYFDRGESYSCDNEDCKPGCDCDRYVEFWNHVFTQFSRDEEGNYSDLAHPNIDTGMGLERLACIMQGVDSIFDIDTIKYILDGVVEKSGIEYGHGKQKTDVSIRIITDHIRSVTFMIADGISPSNEGRGYVLRRLLRRAARHGKLLNIQGPFLVQLSERVIQMSGKAYPELEEKRDYIHKLITIEEEKFSSTIDQGTNIIAEYVEQLKKEGSSELSGEKVFKLYDTYGFPLELTQEILAENQCTADIDGFNANMLHQKETARAARKSVDDDGWSEENLEFGSGSKTEFTGYKTTVDTGVVKGIFCNKNSVEKAAMGDDVRIILDKTPFYAESGGQIYDHGLILHDNFTAEVLEVTKLQGNFAHKLRIVKGQLSVGDTVKLLVDVPVRNHISRNHTATHLLHQALKEVVGSHIQQAGSSVNAEGLRFDFNHYEGVSKEQLTAVERIVNDKIMHFLPVTVEEMSMEDAAKAGATALFGEKYGDRVRVVSVGDFSKELCGGTHVANSGLIGAFKILSESGVAAGIRRIEATTGLNIAKRLNETEAVIEQAAEVLKTNPSGLLSKVSSLSEEVKGLKKELEEIKKSAISSSLDSILDEAKVIGEVKLLTKAFTDYDINDLRQISDDIKKANKGYILVFAAENGGKATFMVSVTDDLLEKGYHAGNMIKQIAAAAGGGGGGKADMAQAGAKDPSKIADAFQVAEALVSGK</sequence>
<dbReference type="Gene3D" id="3.30.930.10">
    <property type="entry name" value="Bira Bifunctional Protein, Domain 2"/>
    <property type="match status" value="1"/>
</dbReference>
<evidence type="ECO:0000256" key="12">
    <source>
        <dbReference type="ARBA" id="ARBA00024779"/>
    </source>
</evidence>
<evidence type="ECO:0000256" key="8">
    <source>
        <dbReference type="ARBA" id="ARBA00022840"/>
    </source>
</evidence>
<feature type="binding site" evidence="14">
    <location>
        <position position="569"/>
    </location>
    <ligand>
        <name>Zn(2+)</name>
        <dbReference type="ChEBI" id="CHEBI:29105"/>
    </ligand>
</feature>
<dbReference type="EMBL" id="CP048649">
    <property type="protein sequence ID" value="QIB69437.1"/>
    <property type="molecule type" value="Genomic_DNA"/>
</dbReference>
<dbReference type="Proteomes" id="UP000466848">
    <property type="component" value="Chromosome"/>
</dbReference>
<dbReference type="RefSeq" id="WP_163066680.1">
    <property type="nucleotide sequence ID" value="NZ_CP048649.1"/>
</dbReference>
<evidence type="ECO:0000256" key="2">
    <source>
        <dbReference type="ARBA" id="ARBA00008226"/>
    </source>
</evidence>
<dbReference type="InterPro" id="IPR018163">
    <property type="entry name" value="Thr/Ala-tRNA-synth_IIc_edit"/>
</dbReference>
<dbReference type="PRINTS" id="PR00980">
    <property type="entry name" value="TRNASYNTHALA"/>
</dbReference>
<dbReference type="InterPro" id="IPR018165">
    <property type="entry name" value="Ala-tRNA-synth_IIc_core"/>
</dbReference>
<dbReference type="PROSITE" id="PS50860">
    <property type="entry name" value="AA_TRNA_LIGASE_II_ALA"/>
    <property type="match status" value="1"/>
</dbReference>
<evidence type="ECO:0000256" key="13">
    <source>
        <dbReference type="ARBA" id="ARBA00048300"/>
    </source>
</evidence>
<accession>A0A858BV17</accession>
<evidence type="ECO:0000256" key="5">
    <source>
        <dbReference type="ARBA" id="ARBA00022723"/>
    </source>
</evidence>
<dbReference type="Gene3D" id="2.40.30.130">
    <property type="match status" value="1"/>
</dbReference>
<dbReference type="InterPro" id="IPR012947">
    <property type="entry name" value="tRNA_SAD"/>
</dbReference>
<comment type="domain">
    <text evidence="14">Consists of three domains; the N-terminal catalytic domain, the editing domain and the C-terminal C-Ala domain. The editing domain removes incorrectly charged amino acids, while the C-Ala domain, along with tRNA(Ala), serves as a bridge to cooperatively bring together the editing and aminoacylation centers thus stimulating deacylation of misacylated tRNAs.</text>
</comment>
<keyword evidence="7 14" id="KW-0862">Zinc</keyword>
<keyword evidence="8 14" id="KW-0067">ATP-binding</keyword>
<dbReference type="GO" id="GO:0005829">
    <property type="term" value="C:cytosol"/>
    <property type="evidence" value="ECO:0007669"/>
    <property type="project" value="TreeGrafter"/>
</dbReference>
<dbReference type="SUPFAM" id="SSF50447">
    <property type="entry name" value="Translation proteins"/>
    <property type="match status" value="1"/>
</dbReference>
<gene>
    <name evidence="14 16" type="primary">alaS</name>
    <name evidence="16" type="ORF">Ami103574_08885</name>
</gene>
<keyword evidence="5 14" id="KW-0479">Metal-binding</keyword>